<accession>A0ABR0S9T7</accession>
<reference evidence="2 3" key="1">
    <citation type="submission" date="2024-01" db="EMBL/GenBank/DDBJ databases">
        <title>Complete genome of Cladobotryum mycophilum ATHUM6906.</title>
        <authorList>
            <person name="Christinaki A.C."/>
            <person name="Myridakis A.I."/>
            <person name="Kouvelis V.N."/>
        </authorList>
    </citation>
    <scope>NUCLEOTIDE SEQUENCE [LARGE SCALE GENOMIC DNA]</scope>
    <source>
        <strain evidence="2 3">ATHUM6906</strain>
    </source>
</reference>
<dbReference type="Proteomes" id="UP001338125">
    <property type="component" value="Unassembled WGS sequence"/>
</dbReference>
<organism evidence="2 3">
    <name type="scientific">Cladobotryum mycophilum</name>
    <dbReference type="NCBI Taxonomy" id="491253"/>
    <lineage>
        <taxon>Eukaryota</taxon>
        <taxon>Fungi</taxon>
        <taxon>Dikarya</taxon>
        <taxon>Ascomycota</taxon>
        <taxon>Pezizomycotina</taxon>
        <taxon>Sordariomycetes</taxon>
        <taxon>Hypocreomycetidae</taxon>
        <taxon>Hypocreales</taxon>
        <taxon>Hypocreaceae</taxon>
        <taxon>Cladobotryum</taxon>
    </lineage>
</organism>
<evidence type="ECO:0000259" key="1">
    <source>
        <dbReference type="Pfam" id="PF01636"/>
    </source>
</evidence>
<comment type="caution">
    <text evidence="2">The sequence shown here is derived from an EMBL/GenBank/DDBJ whole genome shotgun (WGS) entry which is preliminary data.</text>
</comment>
<gene>
    <name evidence="2" type="ORF">PT974_10370</name>
</gene>
<dbReference type="SUPFAM" id="SSF56112">
    <property type="entry name" value="Protein kinase-like (PK-like)"/>
    <property type="match status" value="1"/>
</dbReference>
<dbReference type="PANTHER" id="PTHR21310:SF37">
    <property type="entry name" value="AMINOGLYCOSIDE PHOSPHOTRANSFERASE DOMAIN-CONTAINING PROTEIN"/>
    <property type="match status" value="1"/>
</dbReference>
<sequence>MLGWSWDWFLELKSQKLDIATCPVAGINDESFMTAMSHELIDGRFDGLGRWQDGWLESIFYTENKKWVVRIPTEPALYDAWGKLQREVATMQYVQRNTAIPIQKIIAYGRDQQLTTTGLTTPAFLILDYVPGQSFNKKAFITAKKEDRLNFYAELLEVFVQLRDLEFPLAGSLMPAADDGREPVVGEVITIATNHLQQEGRDVGDRSAFTSTTDYIWHLYYILSQIHEMPIDGASREDIEMQIFSLDNLKGLIPEFIDSRSDKGPFLLMHPDLRVNNIIVDENFHIQGIIDWEWTGTVPLQMFTPPAWITGQDLDHRAEIRGIDIFAEFRDALQAKGRDSSRYDKLVEDWSFEQKFSIPIAHILLHPSSLELSYSMFIHPTLFKESYTKAAAQTVPQYFSENGRAEQLQKRLDESERYTEYLKEHGLFVPTPPEQLELFNQIRELDERRKRK</sequence>
<keyword evidence="3" id="KW-1185">Reference proteome</keyword>
<dbReference type="InterPro" id="IPR051678">
    <property type="entry name" value="AGP_Transferase"/>
</dbReference>
<dbReference type="PANTHER" id="PTHR21310">
    <property type="entry name" value="AMINOGLYCOSIDE PHOSPHOTRANSFERASE-RELATED-RELATED"/>
    <property type="match status" value="1"/>
</dbReference>
<feature type="domain" description="Aminoglycoside phosphotransferase" evidence="1">
    <location>
        <begin position="62"/>
        <end position="293"/>
    </location>
</feature>
<dbReference type="Pfam" id="PF01636">
    <property type="entry name" value="APH"/>
    <property type="match status" value="1"/>
</dbReference>
<dbReference type="InterPro" id="IPR002575">
    <property type="entry name" value="Aminoglycoside_PTrfase"/>
</dbReference>
<protein>
    <recommendedName>
        <fullName evidence="1">Aminoglycoside phosphotransferase domain-containing protein</fullName>
    </recommendedName>
</protein>
<dbReference type="InterPro" id="IPR011009">
    <property type="entry name" value="Kinase-like_dom_sf"/>
</dbReference>
<name>A0ABR0S9T7_9HYPO</name>
<evidence type="ECO:0000313" key="3">
    <source>
        <dbReference type="Proteomes" id="UP001338125"/>
    </source>
</evidence>
<proteinExistence type="predicted"/>
<dbReference type="EMBL" id="JAVFKD010000015">
    <property type="protein sequence ID" value="KAK5988873.1"/>
    <property type="molecule type" value="Genomic_DNA"/>
</dbReference>
<evidence type="ECO:0000313" key="2">
    <source>
        <dbReference type="EMBL" id="KAK5988873.1"/>
    </source>
</evidence>